<dbReference type="GO" id="GO:0016462">
    <property type="term" value="F:pyrophosphatase activity"/>
    <property type="evidence" value="ECO:0007669"/>
    <property type="project" value="TreeGrafter"/>
</dbReference>
<accession>A0A538T4E1</accession>
<feature type="domain" description="Ppx/GppA phosphatase N-terminal" evidence="1">
    <location>
        <begin position="58"/>
        <end position="325"/>
    </location>
</feature>
<evidence type="ECO:0000259" key="2">
    <source>
        <dbReference type="Pfam" id="PF21447"/>
    </source>
</evidence>
<dbReference type="Gene3D" id="1.10.3210.10">
    <property type="entry name" value="Hypothetical protein af1432"/>
    <property type="match status" value="1"/>
</dbReference>
<feature type="domain" description="Ppx/GppA phosphatase C-terminal" evidence="2">
    <location>
        <begin position="342"/>
        <end position="499"/>
    </location>
</feature>
<evidence type="ECO:0000313" key="4">
    <source>
        <dbReference type="Proteomes" id="UP000320913"/>
    </source>
</evidence>
<dbReference type="SUPFAM" id="SSF109604">
    <property type="entry name" value="HD-domain/PDEase-like"/>
    <property type="match status" value="1"/>
</dbReference>
<name>A0A538T4E1_UNCEI</name>
<evidence type="ECO:0000313" key="3">
    <source>
        <dbReference type="EMBL" id="TMQ58503.1"/>
    </source>
</evidence>
<dbReference type="Pfam" id="PF02541">
    <property type="entry name" value="Ppx-GppA"/>
    <property type="match status" value="1"/>
</dbReference>
<protein>
    <submittedName>
        <fullName evidence="3">HD domain-containing protein</fullName>
    </submittedName>
</protein>
<comment type="caution">
    <text evidence="3">The sequence shown here is derived from an EMBL/GenBank/DDBJ whole genome shotgun (WGS) entry which is preliminary data.</text>
</comment>
<dbReference type="PANTHER" id="PTHR30005:SF0">
    <property type="entry name" value="RETROGRADE REGULATION PROTEIN 2"/>
    <property type="match status" value="1"/>
</dbReference>
<dbReference type="CDD" id="cd24006">
    <property type="entry name" value="ASKHA_NBD_PPX_GppA"/>
    <property type="match status" value="1"/>
</dbReference>
<dbReference type="Pfam" id="PF21447">
    <property type="entry name" value="Ppx-GppA_III"/>
    <property type="match status" value="1"/>
</dbReference>
<dbReference type="Gene3D" id="3.30.420.150">
    <property type="entry name" value="Exopolyphosphatase. Domain 2"/>
    <property type="match status" value="1"/>
</dbReference>
<dbReference type="AlphaFoldDB" id="A0A538T4E1"/>
<dbReference type="InterPro" id="IPR048950">
    <property type="entry name" value="Ppx_GppA_C"/>
</dbReference>
<dbReference type="PANTHER" id="PTHR30005">
    <property type="entry name" value="EXOPOLYPHOSPHATASE"/>
    <property type="match status" value="1"/>
</dbReference>
<dbReference type="InterPro" id="IPR003607">
    <property type="entry name" value="HD/PDEase_dom"/>
</dbReference>
<sequence>MPETTTTTPAIAGAVPVGAAGATPVISVIDIGSSGVRMLLAELKPDGSVRELEDVQKPLALGRETFRTGTLSAASIQKSVNMLRQYRAIMDGYGVTHTRAVATSAVRAALNRDTFVDRVFLATGIEVEVIEGSQETLLTFTAVQRSLASQPDFTSGDSLMFELGAGATEWALVRGGDVAGSLTYELGTLRVRDLLRAESGDKRAMTRLIQHNVKEMMNEVKRTLPFEKVANLIAIGPEARFAARALKGEGDLAAVSAKDLRALADKILGMTAADVAAAYSIPTPEAESLAPAFLVYAELIKLNPVDRLLVARASIRDGLLLQVLRSIQSGSAIFFPEQTIAAALNLARKYHADERHGLHTAGLARAIFEATRAQHGMGEGERLLLEVASIVHDIGNYVAARGHHRHAYYLLVNSEVFGLSKMDLEIVANVARYHRKGTPQSDHPAYAALPRAARLSVNRLSAIIRVADALDKAHAQRIQNPKITVEDGELRIDVETAEDIALERLTLDQKGSLFEEVFGLKPVLREVTA</sequence>
<dbReference type="SUPFAM" id="SSF53067">
    <property type="entry name" value="Actin-like ATPase domain"/>
    <property type="match status" value="2"/>
</dbReference>
<dbReference type="InterPro" id="IPR043129">
    <property type="entry name" value="ATPase_NBD"/>
</dbReference>
<dbReference type="Proteomes" id="UP000320913">
    <property type="component" value="Unassembled WGS sequence"/>
</dbReference>
<dbReference type="CDD" id="cd00077">
    <property type="entry name" value="HDc"/>
    <property type="match status" value="1"/>
</dbReference>
<dbReference type="InterPro" id="IPR003695">
    <property type="entry name" value="Ppx_GppA_N"/>
</dbReference>
<dbReference type="EMBL" id="VBOV01000125">
    <property type="protein sequence ID" value="TMQ58503.1"/>
    <property type="molecule type" value="Genomic_DNA"/>
</dbReference>
<reference evidence="3 4" key="1">
    <citation type="journal article" date="2019" name="Nat. Microbiol.">
        <title>Mediterranean grassland soil C-N compound turnover is dependent on rainfall and depth, and is mediated by genomically divergent microorganisms.</title>
        <authorList>
            <person name="Diamond S."/>
            <person name="Andeer P.F."/>
            <person name="Li Z."/>
            <person name="Crits-Christoph A."/>
            <person name="Burstein D."/>
            <person name="Anantharaman K."/>
            <person name="Lane K.R."/>
            <person name="Thomas B.C."/>
            <person name="Pan C."/>
            <person name="Northen T.R."/>
            <person name="Banfield J.F."/>
        </authorList>
    </citation>
    <scope>NUCLEOTIDE SEQUENCE [LARGE SCALE GENOMIC DNA]</scope>
    <source>
        <strain evidence="3">WS_5</strain>
    </source>
</reference>
<proteinExistence type="predicted"/>
<dbReference type="Gene3D" id="3.30.420.40">
    <property type="match status" value="1"/>
</dbReference>
<organism evidence="3 4">
    <name type="scientific">Eiseniibacteriota bacterium</name>
    <dbReference type="NCBI Taxonomy" id="2212470"/>
    <lineage>
        <taxon>Bacteria</taxon>
        <taxon>Candidatus Eiseniibacteriota</taxon>
    </lineage>
</organism>
<gene>
    <name evidence="3" type="ORF">E6K75_05260</name>
</gene>
<evidence type="ECO:0000259" key="1">
    <source>
        <dbReference type="Pfam" id="PF02541"/>
    </source>
</evidence>
<dbReference type="InterPro" id="IPR050273">
    <property type="entry name" value="GppA/Ppx_hydrolase"/>
</dbReference>